<comment type="similarity">
    <text evidence="1">Belongs to the AB hydrolase superfamily.</text>
</comment>
<dbReference type="RefSeq" id="XP_004357052.1">
    <property type="nucleotide sequence ID" value="XM_004356997.1"/>
</dbReference>
<keyword evidence="2 4" id="KW-0378">Hydrolase</keyword>
<organism evidence="4 5">
    <name type="scientific">Cavenderia fasciculata</name>
    <name type="common">Slime mold</name>
    <name type="synonym">Dictyostelium fasciculatum</name>
    <dbReference type="NCBI Taxonomy" id="261658"/>
    <lineage>
        <taxon>Eukaryota</taxon>
        <taxon>Amoebozoa</taxon>
        <taxon>Evosea</taxon>
        <taxon>Eumycetozoa</taxon>
        <taxon>Dictyostelia</taxon>
        <taxon>Acytosteliales</taxon>
        <taxon>Cavenderiaceae</taxon>
        <taxon>Cavenderia</taxon>
    </lineage>
</organism>
<dbReference type="Proteomes" id="UP000007797">
    <property type="component" value="Unassembled WGS sequence"/>
</dbReference>
<dbReference type="PANTHER" id="PTHR43798:SF14">
    <property type="entry name" value="SERINE HYDROLASE-LIKE PROTEIN DDB_G0286239"/>
    <property type="match status" value="1"/>
</dbReference>
<dbReference type="Gene3D" id="3.40.50.1820">
    <property type="entry name" value="alpha/beta hydrolase"/>
    <property type="match status" value="1"/>
</dbReference>
<evidence type="ECO:0000256" key="1">
    <source>
        <dbReference type="ARBA" id="ARBA00008645"/>
    </source>
</evidence>
<dbReference type="GO" id="GO:0016020">
    <property type="term" value="C:membrane"/>
    <property type="evidence" value="ECO:0007669"/>
    <property type="project" value="TreeGrafter"/>
</dbReference>
<dbReference type="AlphaFoldDB" id="F4Q1S9"/>
<dbReference type="PRINTS" id="PR00111">
    <property type="entry name" value="ABHYDROLASE"/>
</dbReference>
<accession>F4Q1S9</accession>
<dbReference type="GO" id="GO:0016787">
    <property type="term" value="F:hydrolase activity"/>
    <property type="evidence" value="ECO:0007669"/>
    <property type="project" value="UniProtKB-KW"/>
</dbReference>
<dbReference type="OMA" id="HGWMDVS"/>
<dbReference type="GeneID" id="14870734"/>
<gene>
    <name evidence="4" type="ORF">DFA_03716</name>
</gene>
<dbReference type="PANTHER" id="PTHR43798">
    <property type="entry name" value="MONOACYLGLYCEROL LIPASE"/>
    <property type="match status" value="1"/>
</dbReference>
<dbReference type="InterPro" id="IPR050266">
    <property type="entry name" value="AB_hydrolase_sf"/>
</dbReference>
<dbReference type="SUPFAM" id="SSF53474">
    <property type="entry name" value="alpha/beta-Hydrolases"/>
    <property type="match status" value="1"/>
</dbReference>
<keyword evidence="5" id="KW-1185">Reference proteome</keyword>
<dbReference type="STRING" id="1054147.F4Q1S9"/>
<evidence type="ECO:0000313" key="4">
    <source>
        <dbReference type="EMBL" id="EGG18229.1"/>
    </source>
</evidence>
<dbReference type="InterPro" id="IPR000073">
    <property type="entry name" value="AB_hydrolase_1"/>
</dbReference>
<dbReference type="KEGG" id="dfa:DFA_03716"/>
<evidence type="ECO:0000313" key="5">
    <source>
        <dbReference type="Proteomes" id="UP000007797"/>
    </source>
</evidence>
<reference evidence="5" key="1">
    <citation type="journal article" date="2011" name="Genome Res.">
        <title>Phylogeny-wide analysis of social amoeba genomes highlights ancient origins for complex intercellular communication.</title>
        <authorList>
            <person name="Heidel A.J."/>
            <person name="Lawal H.M."/>
            <person name="Felder M."/>
            <person name="Schilde C."/>
            <person name="Helps N.R."/>
            <person name="Tunggal B."/>
            <person name="Rivero F."/>
            <person name="John U."/>
            <person name="Schleicher M."/>
            <person name="Eichinger L."/>
            <person name="Platzer M."/>
            <person name="Noegel A.A."/>
            <person name="Schaap P."/>
            <person name="Gloeckner G."/>
        </authorList>
    </citation>
    <scope>NUCLEOTIDE SEQUENCE [LARGE SCALE GENOMIC DNA]</scope>
    <source>
        <strain evidence="5">SH3</strain>
    </source>
</reference>
<name>F4Q1S9_CACFS</name>
<proteinExistence type="inferred from homology"/>
<feature type="domain" description="AB hydrolase-1" evidence="3">
    <location>
        <begin position="35"/>
        <end position="134"/>
    </location>
</feature>
<dbReference type="Pfam" id="PF00561">
    <property type="entry name" value="Abhydrolase_1"/>
    <property type="match status" value="1"/>
</dbReference>
<dbReference type="InterPro" id="IPR029058">
    <property type="entry name" value="AB_hydrolase_fold"/>
</dbReference>
<evidence type="ECO:0000259" key="3">
    <source>
        <dbReference type="Pfam" id="PF00561"/>
    </source>
</evidence>
<sequence length="350" mass="39354">MSDTTTGPEELSIPIGTGITIAAKAWGPPNSKQRVLALHGWLDNANSFDIIAPVLANIGIRVVCLDFIGHGRSPHKPNWCNVYYTDYITQVIDVADALCWKTFTILGHSMGAGIGSILAASMPHMVEKLICLDFIGLLSREQDQLQAIMYAMQSRERLIARKPFLYPSKESIFEKLKNNNPFIEDDAARLLLQRSIETVISPSGEQVYKLRHDPRLVGPSIFTFREHEVLVMLRGIKCPVLLIWGTVSAQQFQMKKNWTEVMEKRMKCVKNLEVINVEGSHHFHMETGIEQFTPQLLNFISTNDSLQSFNPSNESHNNNNNKTTGTLLAQHNLAENHNQLADIDIPKAKL</sequence>
<dbReference type="EMBL" id="GL883018">
    <property type="protein sequence ID" value="EGG18229.1"/>
    <property type="molecule type" value="Genomic_DNA"/>
</dbReference>
<dbReference type="OrthoDB" id="190201at2759"/>
<protein>
    <submittedName>
        <fullName evidence="4">Alpha/beta hydrolase fold-1 domain-containing protein</fullName>
    </submittedName>
</protein>
<evidence type="ECO:0000256" key="2">
    <source>
        <dbReference type="ARBA" id="ARBA00022801"/>
    </source>
</evidence>